<dbReference type="Gene3D" id="1.25.40.10">
    <property type="entry name" value="Tetratricopeptide repeat domain"/>
    <property type="match status" value="1"/>
</dbReference>
<dbReference type="RefSeq" id="WP_038506431.1">
    <property type="nucleotide sequence ID" value="NZ_CP007243.1"/>
</dbReference>
<reference evidence="3" key="1">
    <citation type="submission" date="2014-02" db="EMBL/GenBank/DDBJ databases">
        <title>Complete genome sequence and comparative genomic analysis of the nitrogen-fixing bacterium Leptospirillum ferriphilum YSK.</title>
        <authorList>
            <person name="Guo X."/>
            <person name="Yin H."/>
            <person name="Liang Y."/>
            <person name="Hu Q."/>
            <person name="Ma L."/>
            <person name="Xiao Y."/>
            <person name="Zhang X."/>
            <person name="Qiu G."/>
            <person name="Liu X."/>
        </authorList>
    </citation>
    <scope>NUCLEOTIDE SEQUENCE [LARGE SCALE GENOMIC DNA]</scope>
    <source>
        <strain evidence="3">YSK</strain>
    </source>
</reference>
<evidence type="ECO:0000313" key="3">
    <source>
        <dbReference type="Proteomes" id="UP000027059"/>
    </source>
</evidence>
<dbReference type="HOGENOM" id="CLU_1459630_0_0_0"/>
<dbReference type="EMBL" id="CP007243">
    <property type="protein sequence ID" value="AIA31326.1"/>
    <property type="molecule type" value="Genomic_DNA"/>
</dbReference>
<feature type="repeat" description="TPR" evidence="1">
    <location>
        <begin position="73"/>
        <end position="106"/>
    </location>
</feature>
<organism evidence="2 3">
    <name type="scientific">Leptospirillum ferriphilum YSK</name>
    <dbReference type="NCBI Taxonomy" id="1441628"/>
    <lineage>
        <taxon>Bacteria</taxon>
        <taxon>Pseudomonadati</taxon>
        <taxon>Nitrospirota</taxon>
        <taxon>Nitrospiria</taxon>
        <taxon>Nitrospirales</taxon>
        <taxon>Nitrospiraceae</taxon>
        <taxon>Leptospirillum</taxon>
    </lineage>
</organism>
<dbReference type="Proteomes" id="UP000027059">
    <property type="component" value="Chromosome"/>
</dbReference>
<sequence>MITFPENFSCKKALQVLMAGLCLFWMTGCASSGGSGSTEASLTESFEQDLRTGHYLKARQDLSRELRLHPRNISVWNNLAYLDFKNGQYRQADGDLAQGLALNPKNAFLLENRARLFLARHKDKAARKILLSLETVRPWPRGFRLLLAIADLRTGHQEEARLLLNAILSDRPRDPLARVYLSRLGNGGVRG</sequence>
<gene>
    <name evidence="2" type="ORF">Y981_12980</name>
</gene>
<dbReference type="OrthoDB" id="6196966at2"/>
<evidence type="ECO:0000313" key="2">
    <source>
        <dbReference type="EMBL" id="AIA31326.1"/>
    </source>
</evidence>
<dbReference type="SUPFAM" id="SSF48452">
    <property type="entry name" value="TPR-like"/>
    <property type="match status" value="1"/>
</dbReference>
<protein>
    <submittedName>
        <fullName evidence="2">Uncharacterized protein</fullName>
    </submittedName>
</protein>
<proteinExistence type="predicted"/>
<dbReference type="KEGG" id="lfp:Y981_12980"/>
<keyword evidence="3" id="KW-1185">Reference proteome</keyword>
<accession>A0A059Y1B8</accession>
<name>A0A059Y1B8_9BACT</name>
<reference evidence="2 3" key="2">
    <citation type="journal article" date="2015" name="Biomed. Res. Int.">
        <title>Effects of Arsenite Resistance on the Growth and Functional Gene Expression of Leptospirillum ferriphilum and Acidithiobacillus thiooxidans in Pure Culture and Coculture.</title>
        <authorList>
            <person name="Jiang H."/>
            <person name="Liang Y."/>
            <person name="Yin H."/>
            <person name="Xiao Y."/>
            <person name="Guo X."/>
            <person name="Xu Y."/>
            <person name="Hu Q."/>
            <person name="Liu H."/>
            <person name="Liu X."/>
        </authorList>
    </citation>
    <scope>NUCLEOTIDE SEQUENCE [LARGE SCALE GENOMIC DNA]</scope>
    <source>
        <strain evidence="2 3">YSK</strain>
    </source>
</reference>
<evidence type="ECO:0000256" key="1">
    <source>
        <dbReference type="PROSITE-ProRule" id="PRU00339"/>
    </source>
</evidence>
<dbReference type="InterPro" id="IPR019734">
    <property type="entry name" value="TPR_rpt"/>
</dbReference>
<dbReference type="AlphaFoldDB" id="A0A059Y1B8"/>
<keyword evidence="1" id="KW-0802">TPR repeat</keyword>
<dbReference type="InterPro" id="IPR011990">
    <property type="entry name" value="TPR-like_helical_dom_sf"/>
</dbReference>
<dbReference type="PROSITE" id="PS50005">
    <property type="entry name" value="TPR"/>
    <property type="match status" value="1"/>
</dbReference>